<feature type="repeat" description="WD" evidence="5">
    <location>
        <begin position="550"/>
        <end position="572"/>
    </location>
</feature>
<dbReference type="InterPro" id="IPR036322">
    <property type="entry name" value="WD40_repeat_dom_sf"/>
</dbReference>
<dbReference type="PANTHER" id="PTHR12442:SF5">
    <property type="entry name" value="DYNEIN AXONEMAL INTERMEDIATE CHAIN 3"/>
    <property type="match status" value="1"/>
</dbReference>
<comment type="subcellular location">
    <subcellularLocation>
        <location evidence="1">Cytoplasm</location>
    </subcellularLocation>
</comment>
<evidence type="ECO:0000313" key="7">
    <source>
        <dbReference type="EMBL" id="KAF3423415.1"/>
    </source>
</evidence>
<accession>A0A833VRQ0</accession>
<gene>
    <name evidence="7" type="ORF">E2986_03204</name>
</gene>
<evidence type="ECO:0000313" key="8">
    <source>
        <dbReference type="Proteomes" id="UP000655588"/>
    </source>
</evidence>
<evidence type="ECO:0000256" key="6">
    <source>
        <dbReference type="SAM" id="Coils"/>
    </source>
</evidence>
<name>A0A833VRQ0_9HYME</name>
<keyword evidence="8" id="KW-1185">Reference proteome</keyword>
<dbReference type="PROSITE" id="PS50082">
    <property type="entry name" value="WD_REPEATS_2"/>
    <property type="match status" value="1"/>
</dbReference>
<keyword evidence="3 5" id="KW-0853">WD repeat</keyword>
<dbReference type="EMBL" id="WNWW01000567">
    <property type="protein sequence ID" value="KAF3423415.1"/>
    <property type="molecule type" value="Genomic_DNA"/>
</dbReference>
<dbReference type="GO" id="GO:0060294">
    <property type="term" value="P:cilium movement involved in cell motility"/>
    <property type="evidence" value="ECO:0007669"/>
    <property type="project" value="TreeGrafter"/>
</dbReference>
<dbReference type="GO" id="GO:0045503">
    <property type="term" value="F:dynein light chain binding"/>
    <property type="evidence" value="ECO:0007669"/>
    <property type="project" value="TreeGrafter"/>
</dbReference>
<dbReference type="GO" id="GO:0036156">
    <property type="term" value="C:inner dynein arm"/>
    <property type="evidence" value="ECO:0007669"/>
    <property type="project" value="TreeGrafter"/>
</dbReference>
<proteinExistence type="predicted"/>
<evidence type="ECO:0000256" key="1">
    <source>
        <dbReference type="ARBA" id="ARBA00004496"/>
    </source>
</evidence>
<evidence type="ECO:0008006" key="9">
    <source>
        <dbReference type="Google" id="ProtNLM"/>
    </source>
</evidence>
<keyword evidence="4" id="KW-0677">Repeat</keyword>
<dbReference type="InterPro" id="IPR001680">
    <property type="entry name" value="WD40_rpt"/>
</dbReference>
<dbReference type="InterPro" id="IPR015943">
    <property type="entry name" value="WD40/YVTN_repeat-like_dom_sf"/>
</dbReference>
<evidence type="ECO:0000256" key="2">
    <source>
        <dbReference type="ARBA" id="ARBA00022490"/>
    </source>
</evidence>
<evidence type="ECO:0000256" key="5">
    <source>
        <dbReference type="PROSITE-ProRule" id="PRU00221"/>
    </source>
</evidence>
<organism evidence="7 8">
    <name type="scientific">Frieseomelitta varia</name>
    <dbReference type="NCBI Taxonomy" id="561572"/>
    <lineage>
        <taxon>Eukaryota</taxon>
        <taxon>Metazoa</taxon>
        <taxon>Ecdysozoa</taxon>
        <taxon>Arthropoda</taxon>
        <taxon>Hexapoda</taxon>
        <taxon>Insecta</taxon>
        <taxon>Pterygota</taxon>
        <taxon>Neoptera</taxon>
        <taxon>Endopterygota</taxon>
        <taxon>Hymenoptera</taxon>
        <taxon>Apocrita</taxon>
        <taxon>Aculeata</taxon>
        <taxon>Apoidea</taxon>
        <taxon>Anthophila</taxon>
        <taxon>Apidae</taxon>
        <taxon>Frieseomelitta</taxon>
    </lineage>
</organism>
<protein>
    <recommendedName>
        <fullName evidence="9">WD repeat-containing protein 63</fullName>
    </recommendedName>
</protein>
<dbReference type="PANTHER" id="PTHR12442">
    <property type="entry name" value="DYNEIN INTERMEDIATE CHAIN"/>
    <property type="match status" value="1"/>
</dbReference>
<reference evidence="7" key="1">
    <citation type="submission" date="2019-11" db="EMBL/GenBank/DDBJ databases">
        <title>The nuclear and mitochondrial genomes of Frieseomelitta varia - a highly eusocial stingless bee (Meliponini) with a permanently sterile worker caste.</title>
        <authorList>
            <person name="Freitas F.C.P."/>
            <person name="Lourenco A.P."/>
            <person name="Nunes F.M.F."/>
            <person name="Paschoal A.R."/>
            <person name="Abreu F.C.P."/>
            <person name="Barbin F.O."/>
            <person name="Bataglia L."/>
            <person name="Cardoso-Junior C.A.M."/>
            <person name="Cervoni M.S."/>
            <person name="Silva S.R."/>
            <person name="Dalarmi F."/>
            <person name="Del Lama M.A."/>
            <person name="Depintor T.S."/>
            <person name="Ferreira K.M."/>
            <person name="Goria P.S."/>
            <person name="Jaskot M.C."/>
            <person name="Lago D.C."/>
            <person name="Luna-Lucena D."/>
            <person name="Moda L.M."/>
            <person name="Nascimento L."/>
            <person name="Pedrino M."/>
            <person name="Rabico F.O."/>
            <person name="Sanches F.C."/>
            <person name="Santos D.E."/>
            <person name="Santos C.G."/>
            <person name="Vieira J."/>
            <person name="Lopes T.F."/>
            <person name="Barchuk A.R."/>
            <person name="Hartfelder K."/>
            <person name="Simoes Z.L.P."/>
            <person name="Bitondi M.M.G."/>
            <person name="Pinheiro D.G."/>
        </authorList>
    </citation>
    <scope>NUCLEOTIDE SEQUENCE</scope>
    <source>
        <strain evidence="7">USP_RPSP 00005682</strain>
        <tissue evidence="7">Whole individual</tissue>
    </source>
</reference>
<evidence type="ECO:0000256" key="3">
    <source>
        <dbReference type="ARBA" id="ARBA00022574"/>
    </source>
</evidence>
<dbReference type="GO" id="GO:0036159">
    <property type="term" value="P:inner dynein arm assembly"/>
    <property type="evidence" value="ECO:0007669"/>
    <property type="project" value="TreeGrafter"/>
</dbReference>
<keyword evidence="6" id="KW-0175">Coiled coil</keyword>
<dbReference type="GO" id="GO:0045504">
    <property type="term" value="F:dynein heavy chain binding"/>
    <property type="evidence" value="ECO:0007669"/>
    <property type="project" value="TreeGrafter"/>
</dbReference>
<dbReference type="InterPro" id="IPR050687">
    <property type="entry name" value="Dynein_IC"/>
</dbReference>
<dbReference type="Gene3D" id="2.130.10.10">
    <property type="entry name" value="YVTN repeat-like/Quinoprotein amine dehydrogenase"/>
    <property type="match status" value="1"/>
</dbReference>
<evidence type="ECO:0000256" key="4">
    <source>
        <dbReference type="ARBA" id="ARBA00022737"/>
    </source>
</evidence>
<sequence length="1088" mass="126723">MVIFCKAVSSDIIDWEKEAKETIHLETNENTLKERRKTIFDLDSFSASGVSSSDLLRLTSKDYVPEPPTEIRYSVSLGVPGTARINLSPLTQKVIGCVIGENVSTEYPWVYVRKEIIEDNIDLHEDSSDFLPVKNEIRKFPNSKILIGYVPSLTEEGQFYICLTEEGRDAVVEEIQKQREEHENRVRTAVYKPLGRWQEFSSSVEIEATIVKNTRPLLEIEVLGTADVLDAPLRLKDRKVEDVSDGYIQLLPYRQLFENIPRKLLSNMTQVTPDIRNMKTQTALSVPANCWIQYKYEYQSPDISNFTPDQTESLKSFLRRFTDYVCDQLLLNATWDIYTNDYGNLVRNIRDTQWPIPVSYEEHLSFQDEQHVVNKVINDLCWHPLWTGIAFAAYTSYAKSQHLIGPKSNEEVVKAYDNNFVLVWSFNDCLAPKLVLESPREVTSVAVNPLDGNLIVLWHIPGKIEKVEAVVVYTAAQIKHRMTIKTLIAWMQEVLDTSIIRPTAISSLKESQKAAVIQIIWISPYDQLDSSGRITSLPEDTSTDDLSLQFVTASEDGTIAFWNLKLNEKLMYKKKEPSPRKKGKVKRPEALIKSVSPFKILDRVFKPCYILVAQHPNESRNVVITTISMYVPKFEKKRVDVGPPSQDVTVRRYFENIIKKPDYVMQPKIHVGTVEGDFGCVTWEGYDFTTDLAINTEKCRWCWFKRVHDGPITHTVRSRENRTWLVTIGGKIFAIWEEDLGIPLFWKKSDIGYTAVSWGSFRPTILILTRLDGTVELWDFMVKTDEPCVLQSLSGRIITGIYTHELHLTPQCVGFCDFNGILRMFLAPTTFFETDSACIEWMTNFIQRQVKRVKNCREWLEKWLETNYKEIEQKERLSKEAEKRKQQEEEKATVSKTVEVESLVEPVKKSLKRWEMIQESRRKWEARELKHMQQVLLEKKGLRKDDLEKQREPILKLGQEKKRKKQKLRQTLKMQENIFEHTKSLFFPKHQPETRLISVPPMTEKFDEPITVEDTILEEEMMEIQRIDPNEEIIYHFMEIQAKVLANLQKHPFEYSFNWKNILKDKKTLRVTMDAELRKLNKFKRKVI</sequence>
<dbReference type="Proteomes" id="UP000655588">
    <property type="component" value="Unassembled WGS sequence"/>
</dbReference>
<keyword evidence="2" id="KW-0963">Cytoplasm</keyword>
<comment type="caution">
    <text evidence="7">The sequence shown here is derived from an EMBL/GenBank/DDBJ whole genome shotgun (WGS) entry which is preliminary data.</text>
</comment>
<dbReference type="AlphaFoldDB" id="A0A833VRQ0"/>
<feature type="coiled-coil region" evidence="6">
    <location>
        <begin position="864"/>
        <end position="891"/>
    </location>
</feature>
<dbReference type="SUPFAM" id="SSF50978">
    <property type="entry name" value="WD40 repeat-like"/>
    <property type="match status" value="1"/>
</dbReference>